<dbReference type="Proteomes" id="UP001217089">
    <property type="component" value="Unassembled WGS sequence"/>
</dbReference>
<name>A0ABQ9ESK6_TEGGR</name>
<organism evidence="1 2">
    <name type="scientific">Tegillarca granosa</name>
    <name type="common">Malaysian cockle</name>
    <name type="synonym">Anadara granosa</name>
    <dbReference type="NCBI Taxonomy" id="220873"/>
    <lineage>
        <taxon>Eukaryota</taxon>
        <taxon>Metazoa</taxon>
        <taxon>Spiralia</taxon>
        <taxon>Lophotrochozoa</taxon>
        <taxon>Mollusca</taxon>
        <taxon>Bivalvia</taxon>
        <taxon>Autobranchia</taxon>
        <taxon>Pteriomorphia</taxon>
        <taxon>Arcoida</taxon>
        <taxon>Arcoidea</taxon>
        <taxon>Arcidae</taxon>
        <taxon>Tegillarca</taxon>
    </lineage>
</organism>
<dbReference type="EMBL" id="JARBDR010000657">
    <property type="protein sequence ID" value="KAJ8308184.1"/>
    <property type="molecule type" value="Genomic_DNA"/>
</dbReference>
<sequence length="128" mass="14938">MSKWNNPYLKYLNEFGLKNPDCLVTQCRKMVCYLSFVIVNVSEQFKKVHFCVKSIYINRSYICNVEIKYNNDCKLCGSEEKVIVTRLIKFLNEKRLLSDNFGSEKDEIGEVSDIKDDDPVGLIFISNF</sequence>
<evidence type="ECO:0000313" key="2">
    <source>
        <dbReference type="Proteomes" id="UP001217089"/>
    </source>
</evidence>
<proteinExistence type="predicted"/>
<evidence type="ECO:0000313" key="1">
    <source>
        <dbReference type="EMBL" id="KAJ8308184.1"/>
    </source>
</evidence>
<keyword evidence="2" id="KW-1185">Reference proteome</keyword>
<reference evidence="1 2" key="1">
    <citation type="submission" date="2022-12" db="EMBL/GenBank/DDBJ databases">
        <title>Chromosome-level genome of Tegillarca granosa.</title>
        <authorList>
            <person name="Kim J."/>
        </authorList>
    </citation>
    <scope>NUCLEOTIDE SEQUENCE [LARGE SCALE GENOMIC DNA]</scope>
    <source>
        <strain evidence="1">Teg-2019</strain>
        <tissue evidence="1">Adductor muscle</tissue>
    </source>
</reference>
<gene>
    <name evidence="1" type="ORF">KUTeg_013058</name>
</gene>
<accession>A0ABQ9ESK6</accession>
<protein>
    <submittedName>
        <fullName evidence="1">Uncharacterized protein</fullName>
    </submittedName>
</protein>
<comment type="caution">
    <text evidence="1">The sequence shown here is derived from an EMBL/GenBank/DDBJ whole genome shotgun (WGS) entry which is preliminary data.</text>
</comment>